<protein>
    <submittedName>
        <fullName evidence="3">Tetratricopeptide TPR_1 repeat-containing protein</fullName>
    </submittedName>
</protein>
<reference evidence="3 4" key="1">
    <citation type="journal article" date="2011" name="Stand. Genomic Sci.">
        <title>Complete genome sequence of Bacteroides salanitronis type strain (BL78).</title>
        <authorList>
            <person name="Gronow S."/>
            <person name="Held B."/>
            <person name="Lucas S."/>
            <person name="Lapidus A."/>
            <person name="Del Rio T.G."/>
            <person name="Nolan M."/>
            <person name="Tice H."/>
            <person name="Deshpande S."/>
            <person name="Cheng J.F."/>
            <person name="Pitluck S."/>
            <person name="Liolios K."/>
            <person name="Pagani I."/>
            <person name="Ivanova N."/>
            <person name="Mavromatis K."/>
            <person name="Pati A."/>
            <person name="Tapia R."/>
            <person name="Han C."/>
            <person name="Goodwin L."/>
            <person name="Chen A."/>
            <person name="Palaniappan K."/>
            <person name="Land M."/>
            <person name="Hauser L."/>
            <person name="Chang Y.J."/>
            <person name="Jeffries C.D."/>
            <person name="Brambilla E.M."/>
            <person name="Rohde M."/>
            <person name="Goker M."/>
            <person name="Detter J.C."/>
            <person name="Woyke T."/>
            <person name="Bristow J."/>
            <person name="Markowitz V."/>
            <person name="Hugenholtz P."/>
            <person name="Kyrpides N.C."/>
            <person name="Klenk H.P."/>
            <person name="Eisen J.A."/>
        </authorList>
    </citation>
    <scope>NUCLEOTIDE SEQUENCE [LARGE SCALE GENOMIC DNA]</scope>
    <source>
        <strain evidence="3 4">DSM 18170</strain>
    </source>
</reference>
<feature type="signal peptide" evidence="2">
    <location>
        <begin position="1"/>
        <end position="21"/>
    </location>
</feature>
<keyword evidence="2" id="KW-0732">Signal</keyword>
<gene>
    <name evidence="3" type="ordered locus">Bacsa_0183</name>
</gene>
<dbReference type="Gene3D" id="1.25.40.10">
    <property type="entry name" value="Tetratricopeptide repeat domain"/>
    <property type="match status" value="1"/>
</dbReference>
<feature type="repeat" description="TPR" evidence="1">
    <location>
        <begin position="293"/>
        <end position="326"/>
    </location>
</feature>
<dbReference type="SMART" id="SM00028">
    <property type="entry name" value="TPR"/>
    <property type="match status" value="2"/>
</dbReference>
<dbReference type="OrthoDB" id="1522899at2"/>
<dbReference type="InterPro" id="IPR011990">
    <property type="entry name" value="TPR-like_helical_dom_sf"/>
</dbReference>
<organism evidence="3 4">
    <name type="scientific">Phocaeicola salanitronis (strain DSM 18170 / JCM 13657 / CCUG 60908 / BL78)</name>
    <name type="common">Bacteroides salanitronis</name>
    <dbReference type="NCBI Taxonomy" id="667015"/>
    <lineage>
        <taxon>Bacteria</taxon>
        <taxon>Pseudomonadati</taxon>
        <taxon>Bacteroidota</taxon>
        <taxon>Bacteroidia</taxon>
        <taxon>Bacteroidales</taxon>
        <taxon>Bacteroidaceae</taxon>
        <taxon>Phocaeicola</taxon>
    </lineage>
</organism>
<dbReference type="AlphaFoldDB" id="F0R621"/>
<evidence type="ECO:0000256" key="1">
    <source>
        <dbReference type="PROSITE-ProRule" id="PRU00339"/>
    </source>
</evidence>
<dbReference type="Proteomes" id="UP000007486">
    <property type="component" value="Chromosome"/>
</dbReference>
<dbReference type="InterPro" id="IPR019734">
    <property type="entry name" value="TPR_rpt"/>
</dbReference>
<dbReference type="HOGENOM" id="CLU_047119_0_0_10"/>
<dbReference type="PROSITE" id="PS50005">
    <property type="entry name" value="TPR"/>
    <property type="match status" value="1"/>
</dbReference>
<dbReference type="Pfam" id="PF13181">
    <property type="entry name" value="TPR_8"/>
    <property type="match status" value="2"/>
</dbReference>
<keyword evidence="1" id="KW-0802">TPR repeat</keyword>
<dbReference type="STRING" id="667015.Bacsa_0183"/>
<keyword evidence="4" id="KW-1185">Reference proteome</keyword>
<evidence type="ECO:0000313" key="3">
    <source>
        <dbReference type="EMBL" id="ADY34794.1"/>
    </source>
</evidence>
<evidence type="ECO:0000313" key="4">
    <source>
        <dbReference type="Proteomes" id="UP000007486"/>
    </source>
</evidence>
<dbReference type="EMBL" id="CP002530">
    <property type="protein sequence ID" value="ADY34794.1"/>
    <property type="molecule type" value="Genomic_DNA"/>
</dbReference>
<dbReference type="SUPFAM" id="SSF48452">
    <property type="entry name" value="TPR-like"/>
    <property type="match status" value="1"/>
</dbReference>
<proteinExistence type="predicted"/>
<name>F0R621_PHOSB</name>
<dbReference type="KEGG" id="bsa:Bacsa_0183"/>
<sequence>MKMNLFTMLVALSLGSTATFAQKGVDDGSRFGHGEDSIRCLQNISIYSEYVKTDNFKDAYSPWKAVFTEAPWAQVSTYTNGAKILRALIAESKDAAQQKAYLDELMKVHDQRIQYLDKLNTLVKTPTTKGSILGMKTHDYIVFTGGNFDVNKAYEMEKEAIGLEKAQSDYFMLQDMMDISSRKLKADDTHKEQFIQDYLTVSEYADAALKAATKERDKKLLKTAKDNIDAYFINSGTATCENLQGIYGPKVEQNKTNLDYLKQVISVMEMLKCTNEEAYFAASEAAHAIEPTAETAAGCGYMYYKKGDMDKSMQYFDQAIELAQDDAKKADYSYNAAVVLFSKKQLARAKQYAQKSISLNGNSGKPYILIAQMYASSPNWSDEPALNKCTYFAVIDKLQRAKSVDPSVAEEANKLISTYAAHTPKDEDLFFLGLKKGNTVTIGGWIGETTMIR</sequence>
<feature type="chain" id="PRO_5003255633" evidence="2">
    <location>
        <begin position="22"/>
        <end position="453"/>
    </location>
</feature>
<evidence type="ECO:0000256" key="2">
    <source>
        <dbReference type="SAM" id="SignalP"/>
    </source>
</evidence>
<dbReference type="RefSeq" id="WP_013616256.1">
    <property type="nucleotide sequence ID" value="NC_015164.1"/>
</dbReference>
<dbReference type="eggNOG" id="COG0457">
    <property type="taxonomic scope" value="Bacteria"/>
</dbReference>
<accession>F0R621</accession>